<sequence>MRLSNISYSKLSVMMENSMLKGLPKFSVRTDVICAGCQYGKAHQLSYEKSKYKSKEPLELIHSDVLGPVIDW</sequence>
<keyword evidence="2" id="KW-1185">Reference proteome</keyword>
<organism evidence="1 2">
    <name type="scientific">Solanum commersonii</name>
    <name type="common">Commerson's wild potato</name>
    <name type="synonym">Commerson's nightshade</name>
    <dbReference type="NCBI Taxonomy" id="4109"/>
    <lineage>
        <taxon>Eukaryota</taxon>
        <taxon>Viridiplantae</taxon>
        <taxon>Streptophyta</taxon>
        <taxon>Embryophyta</taxon>
        <taxon>Tracheophyta</taxon>
        <taxon>Spermatophyta</taxon>
        <taxon>Magnoliopsida</taxon>
        <taxon>eudicotyledons</taxon>
        <taxon>Gunneridae</taxon>
        <taxon>Pentapetalae</taxon>
        <taxon>asterids</taxon>
        <taxon>lamiids</taxon>
        <taxon>Solanales</taxon>
        <taxon>Solanaceae</taxon>
        <taxon>Solanoideae</taxon>
        <taxon>Solaneae</taxon>
        <taxon>Solanum</taxon>
    </lineage>
</organism>
<dbReference type="Proteomes" id="UP000824120">
    <property type="component" value="Chromosome 6"/>
</dbReference>
<dbReference type="OrthoDB" id="1751483at2759"/>
<dbReference type="AlphaFoldDB" id="A0A9J5YIA9"/>
<protein>
    <submittedName>
        <fullName evidence="1">Uncharacterized protein</fullName>
    </submittedName>
</protein>
<dbReference type="EMBL" id="JACXVP010000006">
    <property type="protein sequence ID" value="KAG5600066.1"/>
    <property type="molecule type" value="Genomic_DNA"/>
</dbReference>
<accession>A0A9J5YIA9</accession>
<evidence type="ECO:0000313" key="2">
    <source>
        <dbReference type="Proteomes" id="UP000824120"/>
    </source>
</evidence>
<gene>
    <name evidence="1" type="ORF">H5410_031436</name>
</gene>
<comment type="caution">
    <text evidence="1">The sequence shown here is derived from an EMBL/GenBank/DDBJ whole genome shotgun (WGS) entry which is preliminary data.</text>
</comment>
<name>A0A9J5YIA9_SOLCO</name>
<reference evidence="1 2" key="1">
    <citation type="submission" date="2020-09" db="EMBL/GenBank/DDBJ databases">
        <title>De no assembly of potato wild relative species, Solanum commersonii.</title>
        <authorList>
            <person name="Cho K."/>
        </authorList>
    </citation>
    <scope>NUCLEOTIDE SEQUENCE [LARGE SCALE GENOMIC DNA]</scope>
    <source>
        <strain evidence="1">LZ3.2</strain>
        <tissue evidence="1">Leaf</tissue>
    </source>
</reference>
<proteinExistence type="predicted"/>
<evidence type="ECO:0000313" key="1">
    <source>
        <dbReference type="EMBL" id="KAG5600066.1"/>
    </source>
</evidence>